<evidence type="ECO:0000313" key="2">
    <source>
        <dbReference type="EMBL" id="KZC05255.1"/>
    </source>
</evidence>
<reference evidence="2 3" key="1">
    <citation type="submission" date="2015-07" db="EMBL/GenBank/DDBJ databases">
        <title>The genome of Dufourea novaeangliae.</title>
        <authorList>
            <person name="Pan H."/>
            <person name="Kapheim K."/>
        </authorList>
    </citation>
    <scope>NUCLEOTIDE SEQUENCE [LARGE SCALE GENOMIC DNA]</scope>
    <source>
        <strain evidence="2">0120121106</strain>
        <tissue evidence="2">Whole body</tissue>
    </source>
</reference>
<organism evidence="2 3">
    <name type="scientific">Dufourea novaeangliae</name>
    <name type="common">Sweat bee</name>
    <dbReference type="NCBI Taxonomy" id="178035"/>
    <lineage>
        <taxon>Eukaryota</taxon>
        <taxon>Metazoa</taxon>
        <taxon>Ecdysozoa</taxon>
        <taxon>Arthropoda</taxon>
        <taxon>Hexapoda</taxon>
        <taxon>Insecta</taxon>
        <taxon>Pterygota</taxon>
        <taxon>Neoptera</taxon>
        <taxon>Endopterygota</taxon>
        <taxon>Hymenoptera</taxon>
        <taxon>Apocrita</taxon>
        <taxon>Aculeata</taxon>
        <taxon>Apoidea</taxon>
        <taxon>Anthophila</taxon>
        <taxon>Halictidae</taxon>
        <taxon>Rophitinae</taxon>
        <taxon>Dufourea</taxon>
    </lineage>
</organism>
<dbReference type="AlphaFoldDB" id="A0A154P011"/>
<gene>
    <name evidence="2" type="ORF">WN55_08862</name>
</gene>
<protein>
    <submittedName>
        <fullName evidence="2">Uncharacterized protein</fullName>
    </submittedName>
</protein>
<evidence type="ECO:0000313" key="3">
    <source>
        <dbReference type="Proteomes" id="UP000076502"/>
    </source>
</evidence>
<keyword evidence="3" id="KW-1185">Reference proteome</keyword>
<accession>A0A154P011</accession>
<feature type="region of interest" description="Disordered" evidence="1">
    <location>
        <begin position="216"/>
        <end position="239"/>
    </location>
</feature>
<dbReference type="EMBL" id="KQ434786">
    <property type="protein sequence ID" value="KZC05255.1"/>
    <property type="molecule type" value="Genomic_DNA"/>
</dbReference>
<feature type="compositionally biased region" description="Basic and acidic residues" evidence="1">
    <location>
        <begin position="228"/>
        <end position="239"/>
    </location>
</feature>
<sequence>MLNVKTVGLHESGCQMGTSTKASPEQDLPEKPGWAADLGDSSISGWWKNAQMDPTSHKHVLLGRRSLEAPKITPSRLHVVPPGIWEIVGVGGNWKRMEGLGFRRRREGLLDKQGAAEQGWMELERGKETNGEGENLGGDVRSRQGEEKFKEIEATKDGWSWRTAEKALNTNTQIRQVNNSKSNTTAGIDGGTPRRTCNSNRAVFFFDYPVGHEGQRIRTRGHTSNWKDQTRVPTRERDK</sequence>
<dbReference type="Proteomes" id="UP000076502">
    <property type="component" value="Unassembled WGS sequence"/>
</dbReference>
<feature type="region of interest" description="Disordered" evidence="1">
    <location>
        <begin position="9"/>
        <end position="29"/>
    </location>
</feature>
<proteinExistence type="predicted"/>
<evidence type="ECO:0000256" key="1">
    <source>
        <dbReference type="SAM" id="MobiDB-lite"/>
    </source>
</evidence>
<name>A0A154P011_DUFNO</name>